<evidence type="ECO:0000256" key="1">
    <source>
        <dbReference type="SAM" id="Phobius"/>
    </source>
</evidence>
<proteinExistence type="predicted"/>
<dbReference type="AlphaFoldDB" id="A0A1G2BTZ6"/>
<keyword evidence="1" id="KW-1133">Transmembrane helix</keyword>
<accession>A0A1G2BTZ6</accession>
<evidence type="ECO:0000313" key="2">
    <source>
        <dbReference type="EMBL" id="OGY92386.1"/>
    </source>
</evidence>
<dbReference type="Proteomes" id="UP000177349">
    <property type="component" value="Unassembled WGS sequence"/>
</dbReference>
<dbReference type="EMBL" id="MHKN01000018">
    <property type="protein sequence ID" value="OGY92386.1"/>
    <property type="molecule type" value="Genomic_DNA"/>
</dbReference>
<feature type="transmembrane region" description="Helical" evidence="1">
    <location>
        <begin position="12"/>
        <end position="37"/>
    </location>
</feature>
<evidence type="ECO:0000313" key="3">
    <source>
        <dbReference type="Proteomes" id="UP000177349"/>
    </source>
</evidence>
<protein>
    <submittedName>
        <fullName evidence="2">Uncharacterized protein</fullName>
    </submittedName>
</protein>
<name>A0A1G2BTZ6_9BACT</name>
<keyword evidence="1" id="KW-0472">Membrane</keyword>
<keyword evidence="1" id="KW-0812">Transmembrane</keyword>
<gene>
    <name evidence="2" type="ORF">A3B31_03490</name>
</gene>
<sequence>MAKATDSKSQKIIKRVLLALLIIFSLASISFSLFVLFTDIGSRGQVSQAQARGMFTAFIHDYIDEVHPQRLPLGRSWRVQSIDFTSNNLAVVEATDGQTKSVLELIYVIEYPNVRVMKINDVTGRDTQDAKISLIRYLDFLQKEDYDNAAALYGGPIARLVPYGPPSAPLPQLLEGYCEQVSPAGKCLVFTIEDTRKDPVTGMYRFTVVYQNPDNTKLYLENGKEAFELQVEARDKNTFVVASLPFD</sequence>
<organism evidence="2 3">
    <name type="scientific">Candidatus Komeilibacteria bacterium RIFCSPLOWO2_01_FULL_53_11</name>
    <dbReference type="NCBI Taxonomy" id="1798552"/>
    <lineage>
        <taxon>Bacteria</taxon>
        <taxon>Candidatus Komeiliibacteriota</taxon>
    </lineage>
</organism>
<comment type="caution">
    <text evidence="2">The sequence shown here is derived from an EMBL/GenBank/DDBJ whole genome shotgun (WGS) entry which is preliminary data.</text>
</comment>
<reference evidence="2 3" key="1">
    <citation type="journal article" date="2016" name="Nat. Commun.">
        <title>Thousands of microbial genomes shed light on interconnected biogeochemical processes in an aquifer system.</title>
        <authorList>
            <person name="Anantharaman K."/>
            <person name="Brown C.T."/>
            <person name="Hug L.A."/>
            <person name="Sharon I."/>
            <person name="Castelle C.J."/>
            <person name="Probst A.J."/>
            <person name="Thomas B.C."/>
            <person name="Singh A."/>
            <person name="Wilkins M.J."/>
            <person name="Karaoz U."/>
            <person name="Brodie E.L."/>
            <person name="Williams K.H."/>
            <person name="Hubbard S.S."/>
            <person name="Banfield J.F."/>
        </authorList>
    </citation>
    <scope>NUCLEOTIDE SEQUENCE [LARGE SCALE GENOMIC DNA]</scope>
</reference>